<dbReference type="VEuPathDB" id="CryptoDB:Cvel_25741"/>
<feature type="compositionally biased region" description="Acidic residues" evidence="1">
    <location>
        <begin position="139"/>
        <end position="158"/>
    </location>
</feature>
<protein>
    <submittedName>
        <fullName evidence="2">Uncharacterized protein</fullName>
    </submittedName>
</protein>
<dbReference type="EMBL" id="CDMZ01002161">
    <property type="protein sequence ID" value="CEM41058.1"/>
    <property type="molecule type" value="Genomic_DNA"/>
</dbReference>
<gene>
    <name evidence="2" type="ORF">Cvel_25741</name>
</gene>
<feature type="compositionally biased region" description="Basic and acidic residues" evidence="1">
    <location>
        <begin position="107"/>
        <end position="116"/>
    </location>
</feature>
<sequence>MEIDGSGLGEVPEASRTSTGWGPPVRQQVDPQHKASHSGGVSHAGQYGEPTSSSSPISRKHREKGRASPESDETGVEGLSASFCFGVPLFGGTGGGDRSVSEGDWPAIRKETETKKRLTQVIGGEDDKRLEGLLREEAGEGGEGEGDSSDEDESEEEPSAGKVREKGLKYGIQLTEIDPNALDEDTSWDEVIGIPIPDRHAPSPRRKALPPPSLLDDAPGGAESPSF</sequence>
<feature type="region of interest" description="Disordered" evidence="1">
    <location>
        <begin position="193"/>
        <end position="227"/>
    </location>
</feature>
<proteinExistence type="predicted"/>
<dbReference type="AlphaFoldDB" id="A0A0G4HAP7"/>
<name>A0A0G4HAP7_9ALVE</name>
<evidence type="ECO:0000313" key="2">
    <source>
        <dbReference type="EMBL" id="CEM41058.1"/>
    </source>
</evidence>
<reference evidence="2" key="1">
    <citation type="submission" date="2014-11" db="EMBL/GenBank/DDBJ databases">
        <authorList>
            <person name="Otto D Thomas"/>
            <person name="Naeem Raeece"/>
        </authorList>
    </citation>
    <scope>NUCLEOTIDE SEQUENCE</scope>
</reference>
<organism evidence="2">
    <name type="scientific">Chromera velia CCMP2878</name>
    <dbReference type="NCBI Taxonomy" id="1169474"/>
    <lineage>
        <taxon>Eukaryota</taxon>
        <taxon>Sar</taxon>
        <taxon>Alveolata</taxon>
        <taxon>Colpodellida</taxon>
        <taxon>Chromeraceae</taxon>
        <taxon>Chromera</taxon>
    </lineage>
</organism>
<feature type="region of interest" description="Disordered" evidence="1">
    <location>
        <begin position="88"/>
        <end position="171"/>
    </location>
</feature>
<accession>A0A0G4HAP7</accession>
<feature type="compositionally biased region" description="Basic and acidic residues" evidence="1">
    <location>
        <begin position="125"/>
        <end position="138"/>
    </location>
</feature>
<evidence type="ECO:0000256" key="1">
    <source>
        <dbReference type="SAM" id="MobiDB-lite"/>
    </source>
</evidence>
<feature type="region of interest" description="Disordered" evidence="1">
    <location>
        <begin position="1"/>
        <end position="76"/>
    </location>
</feature>